<name>A0ABV0MBE8_9HYPH</name>
<gene>
    <name evidence="3" type="ORF">ABK249_29360</name>
</gene>
<keyword evidence="2" id="KW-0732">Signal</keyword>
<accession>A0ABV0MBE8</accession>
<keyword evidence="4" id="KW-1185">Reference proteome</keyword>
<reference evidence="3 4" key="1">
    <citation type="submission" date="2024-05" db="EMBL/GenBank/DDBJ databases">
        <title>Neorhizobium sp. Rsf11, a plant growth promoting and heavy metal resistant PAH-degrader.</title>
        <authorList>
            <person name="Golubev S.N."/>
            <person name="Muratova A.Y."/>
            <person name="Markelova M.I."/>
        </authorList>
    </citation>
    <scope>NUCLEOTIDE SEQUENCE [LARGE SCALE GENOMIC DNA]</scope>
    <source>
        <strain evidence="3 4">Rsf11</strain>
    </source>
</reference>
<feature type="region of interest" description="Disordered" evidence="1">
    <location>
        <begin position="211"/>
        <end position="265"/>
    </location>
</feature>
<feature type="signal peptide" evidence="2">
    <location>
        <begin position="1"/>
        <end position="29"/>
    </location>
</feature>
<proteinExistence type="predicted"/>
<organism evidence="3 4">
    <name type="scientific">Neorhizobium phenanthreniclasticum</name>
    <dbReference type="NCBI Taxonomy" id="3157917"/>
    <lineage>
        <taxon>Bacteria</taxon>
        <taxon>Pseudomonadati</taxon>
        <taxon>Pseudomonadota</taxon>
        <taxon>Alphaproteobacteria</taxon>
        <taxon>Hyphomicrobiales</taxon>
        <taxon>Rhizobiaceae</taxon>
        <taxon>Rhizobium/Agrobacterium group</taxon>
        <taxon>Neorhizobium</taxon>
    </lineage>
</organism>
<protein>
    <submittedName>
        <fullName evidence="3">Uncharacterized protein</fullName>
    </submittedName>
</protein>
<evidence type="ECO:0000256" key="2">
    <source>
        <dbReference type="SAM" id="SignalP"/>
    </source>
</evidence>
<feature type="chain" id="PRO_5046474506" evidence="2">
    <location>
        <begin position="30"/>
        <end position="265"/>
    </location>
</feature>
<dbReference type="Proteomes" id="UP001496627">
    <property type="component" value="Unassembled WGS sequence"/>
</dbReference>
<sequence length="265" mass="27610">MKFFSGGLLARFLSLLLVCSMVSVSFGSAANARFISPDTMDPAAPGVGTNRYSYSLNDPINKSDPNGHIVLLDDIAIGLGIACASGGCQALVGVAVGLGIWGGIDLADDGKVNFSPLAGTASNMAGKDGIYTGPGSLNDWGDKGAHWKGVDSKGRQHEVGIRPGAKGDFEFEPVGGAVPGKAFDEAIGSLQPTLGSTKGLEKLHDQVNAAQDHLKGSKGYADRKRELQELSDVIESKLSQNSTDKKSDSDSSDDKNSQDDKGPRK</sequence>
<feature type="compositionally biased region" description="Basic and acidic residues" evidence="1">
    <location>
        <begin position="243"/>
        <end position="265"/>
    </location>
</feature>
<dbReference type="Gene3D" id="2.180.10.10">
    <property type="entry name" value="RHS repeat-associated core"/>
    <property type="match status" value="1"/>
</dbReference>
<evidence type="ECO:0000313" key="3">
    <source>
        <dbReference type="EMBL" id="MEQ1409019.1"/>
    </source>
</evidence>
<evidence type="ECO:0000313" key="4">
    <source>
        <dbReference type="Proteomes" id="UP001496627"/>
    </source>
</evidence>
<feature type="compositionally biased region" description="Basic and acidic residues" evidence="1">
    <location>
        <begin position="212"/>
        <end position="228"/>
    </location>
</feature>
<comment type="caution">
    <text evidence="3">The sequence shown here is derived from an EMBL/GenBank/DDBJ whole genome shotgun (WGS) entry which is preliminary data.</text>
</comment>
<evidence type="ECO:0000256" key="1">
    <source>
        <dbReference type="SAM" id="MobiDB-lite"/>
    </source>
</evidence>
<dbReference type="RefSeq" id="WP_227705543.1">
    <property type="nucleotide sequence ID" value="NZ_JBEAAL010000034.1"/>
</dbReference>
<dbReference type="EMBL" id="JBEAAL010000034">
    <property type="protein sequence ID" value="MEQ1409019.1"/>
    <property type="molecule type" value="Genomic_DNA"/>
</dbReference>